<dbReference type="EMBL" id="JBANQN010000012">
    <property type="protein sequence ID" value="KAK6774236.1"/>
    <property type="molecule type" value="Genomic_DNA"/>
</dbReference>
<dbReference type="InterPro" id="IPR000719">
    <property type="entry name" value="Prot_kinase_dom"/>
</dbReference>
<dbReference type="PANTHER" id="PTHR27001:SF585">
    <property type="entry name" value="OS02G0648100 PROTEIN"/>
    <property type="match status" value="1"/>
</dbReference>
<dbReference type="Gene3D" id="1.10.510.10">
    <property type="entry name" value="Transferase(Phosphotransferase) domain 1"/>
    <property type="match status" value="1"/>
</dbReference>
<dbReference type="Proteomes" id="UP001371456">
    <property type="component" value="Unassembled WGS sequence"/>
</dbReference>
<sequence length="356" mass="39727">MAFLRCFGYNVRRGGLTDVRVFAEGDKEDESDNTIIAGSTRYTSEELKKFTANFSNSNLIACGGFSRVYLANFPDSCPRAVKIMDGSSERLNRIYKQELDILIQIKHDNIVKLLDHCDDDEFGNMLVFEYVSNGTLQDKLHENRDMTILPWRNRMAVAFQLAQAIEYLHDKCPLQIVHSDIKSSNILLDDQFNCKLCDFGSAKIGFSSSVSPPTKNRVILGSPGYTDPHYLRTGIASKKNDIYSFGVIILELISGVEAFSSGSGERLISKAAPILNDVSKVAEMMDPRLDRNYVLEEAKSMVSLAALCLSPEEQPAPSISRYKTILRVKPDGWALDELTPSLGTAKVKNFRPLNCT</sequence>
<dbReference type="PROSITE" id="PS50011">
    <property type="entry name" value="PROTEIN_KINASE_DOM"/>
    <property type="match status" value="1"/>
</dbReference>
<dbReference type="SMART" id="SM00220">
    <property type="entry name" value="S_TKc"/>
    <property type="match status" value="1"/>
</dbReference>
<evidence type="ECO:0000259" key="3">
    <source>
        <dbReference type="PROSITE" id="PS50011"/>
    </source>
</evidence>
<proteinExistence type="predicted"/>
<dbReference type="InterPro" id="IPR011009">
    <property type="entry name" value="Kinase-like_dom_sf"/>
</dbReference>
<protein>
    <recommendedName>
        <fullName evidence="3">Protein kinase domain-containing protein</fullName>
    </recommendedName>
</protein>
<dbReference type="Pfam" id="PF00069">
    <property type="entry name" value="Pkinase"/>
    <property type="match status" value="1"/>
</dbReference>
<dbReference type="GO" id="GO:0005886">
    <property type="term" value="C:plasma membrane"/>
    <property type="evidence" value="ECO:0007669"/>
    <property type="project" value="TreeGrafter"/>
</dbReference>
<dbReference type="PANTHER" id="PTHR27001">
    <property type="entry name" value="OS01G0253100 PROTEIN"/>
    <property type="match status" value="1"/>
</dbReference>
<dbReference type="AlphaFoldDB" id="A0AAN8XZZ0"/>
<name>A0AAN8XZZ0_SOLBU</name>
<comment type="caution">
    <text evidence="4">The sequence shown here is derived from an EMBL/GenBank/DDBJ whole genome shotgun (WGS) entry which is preliminary data.</text>
</comment>
<dbReference type="InterPro" id="IPR008271">
    <property type="entry name" value="Ser/Thr_kinase_AS"/>
</dbReference>
<accession>A0AAN8XZZ0</accession>
<reference evidence="4 5" key="1">
    <citation type="submission" date="2024-02" db="EMBL/GenBank/DDBJ databases">
        <title>de novo genome assembly of Solanum bulbocastanum strain 11H21.</title>
        <authorList>
            <person name="Hosaka A.J."/>
        </authorList>
    </citation>
    <scope>NUCLEOTIDE SEQUENCE [LARGE SCALE GENOMIC DNA]</scope>
    <source>
        <tissue evidence="4">Young leaves</tissue>
    </source>
</reference>
<organism evidence="4 5">
    <name type="scientific">Solanum bulbocastanum</name>
    <name type="common">Wild potato</name>
    <dbReference type="NCBI Taxonomy" id="147425"/>
    <lineage>
        <taxon>Eukaryota</taxon>
        <taxon>Viridiplantae</taxon>
        <taxon>Streptophyta</taxon>
        <taxon>Embryophyta</taxon>
        <taxon>Tracheophyta</taxon>
        <taxon>Spermatophyta</taxon>
        <taxon>Magnoliopsida</taxon>
        <taxon>eudicotyledons</taxon>
        <taxon>Gunneridae</taxon>
        <taxon>Pentapetalae</taxon>
        <taxon>asterids</taxon>
        <taxon>lamiids</taxon>
        <taxon>Solanales</taxon>
        <taxon>Solanaceae</taxon>
        <taxon>Solanoideae</taxon>
        <taxon>Solaneae</taxon>
        <taxon>Solanum</taxon>
    </lineage>
</organism>
<dbReference type="GO" id="GO:0005524">
    <property type="term" value="F:ATP binding"/>
    <property type="evidence" value="ECO:0007669"/>
    <property type="project" value="UniProtKB-KW"/>
</dbReference>
<feature type="domain" description="Protein kinase" evidence="3">
    <location>
        <begin position="54"/>
        <end position="334"/>
    </location>
</feature>
<evidence type="ECO:0000313" key="5">
    <source>
        <dbReference type="Proteomes" id="UP001371456"/>
    </source>
</evidence>
<gene>
    <name evidence="4" type="ORF">RDI58_029475</name>
</gene>
<keyword evidence="5" id="KW-1185">Reference proteome</keyword>
<keyword evidence="1" id="KW-0547">Nucleotide-binding</keyword>
<dbReference type="PROSITE" id="PS00108">
    <property type="entry name" value="PROTEIN_KINASE_ST"/>
    <property type="match status" value="1"/>
</dbReference>
<dbReference type="GO" id="GO:0004672">
    <property type="term" value="F:protein kinase activity"/>
    <property type="evidence" value="ECO:0007669"/>
    <property type="project" value="InterPro"/>
</dbReference>
<dbReference type="Gene3D" id="3.30.200.20">
    <property type="entry name" value="Phosphorylase Kinase, domain 1"/>
    <property type="match status" value="1"/>
</dbReference>
<dbReference type="SUPFAM" id="SSF56112">
    <property type="entry name" value="Protein kinase-like (PK-like)"/>
    <property type="match status" value="1"/>
</dbReference>
<evidence type="ECO:0000313" key="4">
    <source>
        <dbReference type="EMBL" id="KAK6774236.1"/>
    </source>
</evidence>
<evidence type="ECO:0000256" key="1">
    <source>
        <dbReference type="ARBA" id="ARBA00022741"/>
    </source>
</evidence>
<evidence type="ECO:0000256" key="2">
    <source>
        <dbReference type="ARBA" id="ARBA00022840"/>
    </source>
</evidence>
<keyword evidence="2" id="KW-0067">ATP-binding</keyword>